<dbReference type="Pfam" id="PF03323">
    <property type="entry name" value="GerA"/>
    <property type="match status" value="1"/>
</dbReference>
<accession>A0A268P511</accession>
<evidence type="ECO:0000256" key="2">
    <source>
        <dbReference type="ARBA" id="ARBA00005278"/>
    </source>
</evidence>
<dbReference type="InterPro" id="IPR004995">
    <property type="entry name" value="Spore_Ger"/>
</dbReference>
<dbReference type="InterPro" id="IPR050768">
    <property type="entry name" value="UPF0353/GerABKA_families"/>
</dbReference>
<reference evidence="6 7" key="1">
    <citation type="submission" date="2017-07" db="EMBL/GenBank/DDBJ databases">
        <title>Isolation and whole genome analysis of endospore-forming bacteria from heroin.</title>
        <authorList>
            <person name="Kalinowski J."/>
            <person name="Ahrens B."/>
            <person name="Al-Dilaimi A."/>
            <person name="Winkler A."/>
            <person name="Wibberg D."/>
            <person name="Schleenbecker U."/>
            <person name="Ruckert C."/>
            <person name="Wolfel R."/>
            <person name="Grass G."/>
        </authorList>
    </citation>
    <scope>NUCLEOTIDE SEQUENCE [LARGE SCALE GENOMIC DNA]</scope>
    <source>
        <strain evidence="6 7">7539</strain>
    </source>
</reference>
<feature type="transmembrane region" description="Helical" evidence="5">
    <location>
        <begin position="245"/>
        <end position="266"/>
    </location>
</feature>
<feature type="transmembrane region" description="Helical" evidence="5">
    <location>
        <begin position="407"/>
        <end position="434"/>
    </location>
</feature>
<evidence type="ECO:0000313" key="6">
    <source>
        <dbReference type="EMBL" id="PAE90822.1"/>
    </source>
</evidence>
<dbReference type="PANTHER" id="PTHR22550">
    <property type="entry name" value="SPORE GERMINATION PROTEIN"/>
    <property type="match status" value="1"/>
</dbReference>
<evidence type="ECO:0000256" key="5">
    <source>
        <dbReference type="SAM" id="Phobius"/>
    </source>
</evidence>
<comment type="similarity">
    <text evidence="2 4">Belongs to the GerABKA family.</text>
</comment>
<proteinExistence type="inferred from homology"/>
<dbReference type="AlphaFoldDB" id="A0A268P511"/>
<name>A0A268P511_SHOCL</name>
<dbReference type="PANTHER" id="PTHR22550:SF5">
    <property type="entry name" value="LEUCINE ZIPPER PROTEIN 4"/>
    <property type="match status" value="1"/>
</dbReference>
<sequence>MATDYIGISYNDIKSNIQAAFQEQGDFVSKEITIPGYGRKCCLFFLGSQISWKVIAEVGLNIEKLSGSERFDAAFCSLLAPTLSKTTLFQDEMVMAIFEGNTVVIAEHLSIAFILRTHAPKKRSFAESTTEKVVRGPKLAYIEDLDDNIGLTRQMVNSKNLKVEEHQIKENESIKTLSLLYIKGVAEEGIIADLTDRLHKIKTTEIQDSGMIEELIEDAPFSPFPQMQSTERPDRVASALNDGRLVLFVANSPFALILPTTFDMLLQSPDDYYERWIASSFLRFLRYISLFITVFLSSLYISFVSFHHGLLPTDVAMTIIATREDIPFPPILEVLIMEVTIELLREAGIRLPSPLGQTIGLVGGVIIGQAAVEANIVSSLMVIIVSITTITSFTVPSYSFGLSFRLLRFGAIIISAILGLVGVMFFFLFVLIHLSKLTSFNQPYLSGKFFFYNQKWKQIFLLLSKKRTLKKPKGSGA</sequence>
<comment type="subcellular location">
    <subcellularLocation>
        <location evidence="4">Cell membrane</location>
    </subcellularLocation>
    <subcellularLocation>
        <location evidence="1">Membrane</location>
        <topology evidence="1">Multi-pass membrane protein</topology>
    </subcellularLocation>
</comment>
<keyword evidence="5" id="KW-0812">Transmembrane</keyword>
<dbReference type="EMBL" id="NPCC01000004">
    <property type="protein sequence ID" value="PAE90822.1"/>
    <property type="molecule type" value="Genomic_DNA"/>
</dbReference>
<gene>
    <name evidence="6" type="ORF">CHH72_02790</name>
</gene>
<dbReference type="Proteomes" id="UP000216207">
    <property type="component" value="Unassembled WGS sequence"/>
</dbReference>
<comment type="caution">
    <text evidence="6">The sequence shown here is derived from an EMBL/GenBank/DDBJ whole genome shotgun (WGS) entry which is preliminary data.</text>
</comment>
<feature type="transmembrane region" description="Helical" evidence="5">
    <location>
        <begin position="287"/>
        <end position="306"/>
    </location>
</feature>
<keyword evidence="3 4" id="KW-0472">Membrane</keyword>
<organism evidence="6 7">
    <name type="scientific">Shouchella clausii</name>
    <name type="common">Alkalihalobacillus clausii</name>
    <dbReference type="NCBI Taxonomy" id="79880"/>
    <lineage>
        <taxon>Bacteria</taxon>
        <taxon>Bacillati</taxon>
        <taxon>Bacillota</taxon>
        <taxon>Bacilli</taxon>
        <taxon>Bacillales</taxon>
        <taxon>Bacillaceae</taxon>
        <taxon>Shouchella</taxon>
    </lineage>
</organism>
<feature type="transmembrane region" description="Helical" evidence="5">
    <location>
        <begin position="376"/>
        <end position="395"/>
    </location>
</feature>
<dbReference type="RefSeq" id="WP_095326109.1">
    <property type="nucleotide sequence ID" value="NZ_JAUPFF010000003.1"/>
</dbReference>
<keyword evidence="5" id="KW-1133">Transmembrane helix</keyword>
<evidence type="ECO:0000256" key="4">
    <source>
        <dbReference type="PIRNR" id="PIRNR005690"/>
    </source>
</evidence>
<protein>
    <submittedName>
        <fullName evidence="6">Spore germination protein</fullName>
    </submittedName>
</protein>
<evidence type="ECO:0000313" key="7">
    <source>
        <dbReference type="Proteomes" id="UP000216207"/>
    </source>
</evidence>
<dbReference type="PIRSF" id="PIRSF005690">
    <property type="entry name" value="GerBA"/>
    <property type="match status" value="1"/>
</dbReference>
<evidence type="ECO:0000256" key="1">
    <source>
        <dbReference type="ARBA" id="ARBA00004141"/>
    </source>
</evidence>
<evidence type="ECO:0000256" key="3">
    <source>
        <dbReference type="ARBA" id="ARBA00023136"/>
    </source>
</evidence>
<dbReference type="GO" id="GO:0009847">
    <property type="term" value="P:spore germination"/>
    <property type="evidence" value="ECO:0007669"/>
    <property type="project" value="UniProtKB-UniRule"/>
</dbReference>
<dbReference type="GO" id="GO:0005886">
    <property type="term" value="C:plasma membrane"/>
    <property type="evidence" value="ECO:0007669"/>
    <property type="project" value="UniProtKB-SubCell"/>
</dbReference>